<evidence type="ECO:0000313" key="2">
    <source>
        <dbReference type="Proteomes" id="UP000308349"/>
    </source>
</evidence>
<dbReference type="GeneID" id="57069597"/>
<organism evidence="1 2">
    <name type="scientific">Nocardia cyriacigeorgica</name>
    <dbReference type="NCBI Taxonomy" id="135487"/>
    <lineage>
        <taxon>Bacteria</taxon>
        <taxon>Bacillati</taxon>
        <taxon>Actinomycetota</taxon>
        <taxon>Actinomycetes</taxon>
        <taxon>Mycobacteriales</taxon>
        <taxon>Nocardiaceae</taxon>
        <taxon>Nocardia</taxon>
    </lineage>
</organism>
<accession>A0A2L2JRC9</accession>
<reference evidence="1 2" key="1">
    <citation type="submission" date="2019-05" db="EMBL/GenBank/DDBJ databases">
        <title>Genomes sequences of two Nocardia cyriacigeorgica environmental isolates, type strains Nocardia asteroides ATCC 19247 and Nocardia cyriacigeorgica DSM 44484.</title>
        <authorList>
            <person name="Vautrin F."/>
            <person name="Bergeron E."/>
            <person name="Dubost A."/>
            <person name="Abrouk D."/>
            <person name="Rodriguez Nava V."/>
            <person name="Pujic P."/>
        </authorList>
    </citation>
    <scope>NUCLEOTIDE SEQUENCE [LARGE SCALE GENOMIC DNA]</scope>
    <source>
        <strain evidence="1 2">EML 1456</strain>
    </source>
</reference>
<gene>
    <name evidence="1" type="ORF">FEK35_07520</name>
</gene>
<dbReference type="Proteomes" id="UP000308349">
    <property type="component" value="Unassembled WGS sequence"/>
</dbReference>
<dbReference type="InterPro" id="IPR008651">
    <property type="entry name" value="Uncharacterised_HicB"/>
</dbReference>
<proteinExistence type="predicted"/>
<dbReference type="RefSeq" id="WP_036539391.1">
    <property type="nucleotide sequence ID" value="NZ_CP026746.1"/>
</dbReference>
<dbReference type="InterPro" id="IPR013321">
    <property type="entry name" value="Arc_rbn_hlx_hlx"/>
</dbReference>
<evidence type="ECO:0000313" key="1">
    <source>
        <dbReference type="EMBL" id="TLG14253.1"/>
    </source>
</evidence>
<sequence length="69" mass="7527">MTTISVRLPDEIHQKLSAAAEADHISINSALVQAAQAWVEAQAQRARSRVLIQEIMAEDAELLAMLGDE</sequence>
<protein>
    <submittedName>
        <fullName evidence="1">Toxin-antitoxin system HicB family antitoxin</fullName>
    </submittedName>
</protein>
<dbReference type="Pfam" id="PF05534">
    <property type="entry name" value="HicB"/>
    <property type="match status" value="1"/>
</dbReference>
<dbReference type="GO" id="GO:0006355">
    <property type="term" value="P:regulation of DNA-templated transcription"/>
    <property type="evidence" value="ECO:0007669"/>
    <property type="project" value="InterPro"/>
</dbReference>
<dbReference type="EMBL" id="VBUU01000005">
    <property type="protein sequence ID" value="TLG14253.1"/>
    <property type="molecule type" value="Genomic_DNA"/>
</dbReference>
<dbReference type="SUPFAM" id="SSF47598">
    <property type="entry name" value="Ribbon-helix-helix"/>
    <property type="match status" value="1"/>
</dbReference>
<dbReference type="InterPro" id="IPR010985">
    <property type="entry name" value="Ribbon_hlx_hlx"/>
</dbReference>
<dbReference type="AlphaFoldDB" id="A0A2L2JRC9"/>
<name>A0A2L2JRC9_9NOCA</name>
<comment type="caution">
    <text evidence="1">The sequence shown here is derived from an EMBL/GenBank/DDBJ whole genome shotgun (WGS) entry which is preliminary data.</text>
</comment>
<dbReference type="Gene3D" id="1.10.1220.10">
    <property type="entry name" value="Met repressor-like"/>
    <property type="match status" value="1"/>
</dbReference>